<proteinExistence type="predicted"/>
<dbReference type="Gene3D" id="3.80.10.10">
    <property type="entry name" value="Ribonuclease Inhibitor"/>
    <property type="match status" value="1"/>
</dbReference>
<dbReference type="InterPro" id="IPR032675">
    <property type="entry name" value="LRR_dom_sf"/>
</dbReference>
<evidence type="ECO:0000313" key="1">
    <source>
        <dbReference type="EMBL" id="KAF9810162.1"/>
    </source>
</evidence>
<organism evidence="1 2">
    <name type="scientific">Rhodonia placenta</name>
    <dbReference type="NCBI Taxonomy" id="104341"/>
    <lineage>
        <taxon>Eukaryota</taxon>
        <taxon>Fungi</taxon>
        <taxon>Dikarya</taxon>
        <taxon>Basidiomycota</taxon>
        <taxon>Agaricomycotina</taxon>
        <taxon>Agaricomycetes</taxon>
        <taxon>Polyporales</taxon>
        <taxon>Adustoporiaceae</taxon>
        <taxon>Rhodonia</taxon>
    </lineage>
</organism>
<protein>
    <recommendedName>
        <fullName evidence="3">F-box domain-containing protein</fullName>
    </recommendedName>
</protein>
<reference evidence="1" key="1">
    <citation type="submission" date="2020-11" db="EMBL/GenBank/DDBJ databases">
        <authorList>
            <person name="Koelle M."/>
            <person name="Horta M.A.C."/>
            <person name="Nowrousian M."/>
            <person name="Ohm R.A."/>
            <person name="Benz P."/>
            <person name="Pilgard A."/>
        </authorList>
    </citation>
    <scope>NUCLEOTIDE SEQUENCE</scope>
    <source>
        <strain evidence="1">FPRL280</strain>
    </source>
</reference>
<gene>
    <name evidence="1" type="ORF">IEO21_07093</name>
</gene>
<evidence type="ECO:0000313" key="2">
    <source>
        <dbReference type="Proteomes" id="UP000639403"/>
    </source>
</evidence>
<dbReference type="EMBL" id="JADOXO010000185">
    <property type="protein sequence ID" value="KAF9810162.1"/>
    <property type="molecule type" value="Genomic_DNA"/>
</dbReference>
<evidence type="ECO:0008006" key="3">
    <source>
        <dbReference type="Google" id="ProtNLM"/>
    </source>
</evidence>
<accession>A0A8H7NZ53</accession>
<name>A0A8H7NZ53_9APHY</name>
<sequence length="457" mass="52154">MPHFLDLNYDVLHLIITLLSQNDIFGLALSCRKGFDLALPQILYRIKFPPLDIAFAIHLCGFCSFVLADVVRRAPLVRILELDLRMYSYFLCLNDLQVGEYAFPMAIMKILEHASNLQELTFNPPEYLIQDHPSLLSAAVALPRLDSLTVSSSAPGPTIVSAVISRPRKLVLNFFQRSSRHTWNTLVSNLLQSGIAAYVENLHLIKDDYLSAMPSLQFPRLHHITVSDARIPIGSSFYLAGVFPNLHSLYWEKIKPRSSDKGTISITTRSELDHVQFASCDILPLVGPVRRLTLTKLYERYEIENNIVTALERAAPVVLHLDITRIKFDLAHLSAVAPSIRFLRLQVHSTWKYRLPPSLRKMPLVAVSIFFEVKCRKKYVSDAGSILAELVARNIPSVEYVEVNLCAYRLSPHYDHQRDRTEWHRVTSREADKCTVEKLPQWESDKVEDRLLAMTRV</sequence>
<comment type="caution">
    <text evidence="1">The sequence shown here is derived from an EMBL/GenBank/DDBJ whole genome shotgun (WGS) entry which is preliminary data.</text>
</comment>
<reference evidence="1" key="2">
    <citation type="journal article" name="Front. Microbiol.">
        <title>Degradative Capacity of Two Strains of Rhodonia placenta: From Phenotype to Genotype.</title>
        <authorList>
            <person name="Kolle M."/>
            <person name="Horta M.A.C."/>
            <person name="Nowrousian M."/>
            <person name="Ohm R.A."/>
            <person name="Benz J.P."/>
            <person name="Pilgard A."/>
        </authorList>
    </citation>
    <scope>NUCLEOTIDE SEQUENCE</scope>
    <source>
        <strain evidence="1">FPRL280</strain>
    </source>
</reference>
<dbReference type="Proteomes" id="UP000639403">
    <property type="component" value="Unassembled WGS sequence"/>
</dbReference>
<dbReference type="AlphaFoldDB" id="A0A8H7NZ53"/>